<evidence type="ECO:0000256" key="7">
    <source>
        <dbReference type="HAMAP-Rule" id="MF_00687"/>
    </source>
</evidence>
<evidence type="ECO:0000256" key="3">
    <source>
        <dbReference type="ARBA" id="ARBA00008086"/>
    </source>
</evidence>
<accession>A0A1H3CIL8</accession>
<feature type="binding site" evidence="7">
    <location>
        <position position="194"/>
    </location>
    <ligand>
        <name>Zn(2+)</name>
        <dbReference type="ChEBI" id="CHEBI:29105"/>
    </ligand>
</feature>
<dbReference type="GO" id="GO:0019698">
    <property type="term" value="P:D-galacturonate catabolic process"/>
    <property type="evidence" value="ECO:0007669"/>
    <property type="project" value="TreeGrafter"/>
</dbReference>
<dbReference type="InterPro" id="IPR014710">
    <property type="entry name" value="RmlC-like_jellyroll"/>
</dbReference>
<dbReference type="CDD" id="cd20294">
    <property type="entry name" value="cupin_KduI_N"/>
    <property type="match status" value="1"/>
</dbReference>
<dbReference type="SUPFAM" id="SSF51182">
    <property type="entry name" value="RmlC-like cupins"/>
    <property type="match status" value="1"/>
</dbReference>
<dbReference type="InterPro" id="IPR021120">
    <property type="entry name" value="KduI/IolB_isomerase"/>
</dbReference>
<keyword evidence="9" id="KW-1185">Reference proteome</keyword>
<dbReference type="GO" id="GO:0042840">
    <property type="term" value="P:D-glucuronate catabolic process"/>
    <property type="evidence" value="ECO:0007669"/>
    <property type="project" value="TreeGrafter"/>
</dbReference>
<dbReference type="InterPro" id="IPR011051">
    <property type="entry name" value="RmlC_Cupin_sf"/>
</dbReference>
<dbReference type="Proteomes" id="UP000199441">
    <property type="component" value="Unassembled WGS sequence"/>
</dbReference>
<dbReference type="EC" id="5.3.1.17" evidence="7"/>
<evidence type="ECO:0000313" key="9">
    <source>
        <dbReference type="Proteomes" id="UP000199441"/>
    </source>
</evidence>
<comment type="cofactor">
    <cofactor evidence="7">
        <name>Zn(2+)</name>
        <dbReference type="ChEBI" id="CHEBI:29105"/>
    </cofactor>
    <text evidence="7">Binds 1 zinc ion per subunit.</text>
</comment>
<dbReference type="InterPro" id="IPR007045">
    <property type="entry name" value="KduI"/>
</dbReference>
<evidence type="ECO:0000256" key="4">
    <source>
        <dbReference type="ARBA" id="ARBA00022723"/>
    </source>
</evidence>
<dbReference type="EMBL" id="FNOI01000009">
    <property type="protein sequence ID" value="SDX54001.1"/>
    <property type="molecule type" value="Genomic_DNA"/>
</dbReference>
<dbReference type="OrthoDB" id="9770644at2"/>
<dbReference type="Gene3D" id="2.60.120.10">
    <property type="entry name" value="Jelly Rolls"/>
    <property type="match status" value="1"/>
</dbReference>
<comment type="similarity">
    <text evidence="3 7">Belongs to the KduI family.</text>
</comment>
<dbReference type="InterPro" id="IPR027449">
    <property type="entry name" value="KduI_N"/>
</dbReference>
<keyword evidence="4 7" id="KW-0479">Metal-binding</keyword>
<dbReference type="Pfam" id="PF04962">
    <property type="entry name" value="KduI"/>
    <property type="match status" value="1"/>
</dbReference>
<gene>
    <name evidence="7" type="primary">kduI</name>
    <name evidence="8" type="ORF">SAMN04488001_3448</name>
</gene>
<sequence>MLAVETRHAVHPTQVQGATTQDVRDHFLVDNLFAAGEIRLTYTHYDRFVMGGVVPDGKDLVLDVVPETKTATFLERREMGVMAVAGTGRVTVAAETYEMSRGDVLYIGMGAGAVTFSGDARFYLTSTPAHRTCPTRLIVMADAAKVELGDAATANVRTIYQFIHPDVMESCQLTMGRTELEVGSVWNTMPAHVHDRRMEAYLYIDVAPEDRVVHLMGEPDQTRNIFVANEEGVLSPPWSIHSGCGTRNYSFIWAMGGENMDFTDMDFVNTEDLR</sequence>
<dbReference type="CDD" id="cd20491">
    <property type="entry name" value="cupin_KduI_C"/>
    <property type="match status" value="1"/>
</dbReference>
<evidence type="ECO:0000313" key="8">
    <source>
        <dbReference type="EMBL" id="SDX54001.1"/>
    </source>
</evidence>
<feature type="binding site" evidence="7">
    <location>
        <position position="192"/>
    </location>
    <ligand>
        <name>Zn(2+)</name>
        <dbReference type="ChEBI" id="CHEBI:29105"/>
    </ligand>
</feature>
<dbReference type="PIRSF" id="PIRSF006625">
    <property type="entry name" value="KduI"/>
    <property type="match status" value="1"/>
</dbReference>
<comment type="pathway">
    <text evidence="2 7">Glycan metabolism; pectin degradation; 2-dehydro-3-deoxy-D-gluconate from pectin: step 4/5.</text>
</comment>
<reference evidence="9" key="1">
    <citation type="submission" date="2016-10" db="EMBL/GenBank/DDBJ databases">
        <authorList>
            <person name="Varghese N."/>
            <person name="Submissions S."/>
        </authorList>
    </citation>
    <scope>NUCLEOTIDE SEQUENCE [LARGE SCALE GENOMIC DNA]</scope>
    <source>
        <strain evidence="9">DSM 26922</strain>
    </source>
</reference>
<keyword evidence="6 7" id="KW-0413">Isomerase</keyword>
<comment type="function">
    <text evidence="7">Catalyzes the isomerization of 5-dehydro-4-deoxy-D-glucuronate to 3-deoxy-D-glycero-2,5-hexodiulosonate.</text>
</comment>
<name>A0A1H3CIL8_9RHOB</name>
<dbReference type="PANTHER" id="PTHR38461">
    <property type="entry name" value="4-DEOXY-L-THREO-5-HEXOSULOSE-URONATE KETOL-ISOMERASE"/>
    <property type="match status" value="1"/>
</dbReference>
<evidence type="ECO:0000256" key="1">
    <source>
        <dbReference type="ARBA" id="ARBA00000552"/>
    </source>
</evidence>
<protein>
    <recommendedName>
        <fullName evidence="7">4-deoxy-L-threo-5-hexosulose-uronate ketol-isomerase</fullName>
        <ecNumber evidence="7">5.3.1.17</ecNumber>
    </recommendedName>
    <alternativeName>
        <fullName evidence="7">5-keto-4-deoxyuronate isomerase</fullName>
    </alternativeName>
    <alternativeName>
        <fullName evidence="7">DKI isomerase</fullName>
    </alternativeName>
</protein>
<evidence type="ECO:0000256" key="6">
    <source>
        <dbReference type="ARBA" id="ARBA00023235"/>
    </source>
</evidence>
<proteinExistence type="inferred from homology"/>
<dbReference type="GO" id="GO:0008697">
    <property type="term" value="F:4-deoxy-L-threo-5-hexosulose-uronate ketol-isomerase activity"/>
    <property type="evidence" value="ECO:0007669"/>
    <property type="project" value="UniProtKB-UniRule"/>
</dbReference>
<feature type="binding site" evidence="7">
    <location>
        <position position="241"/>
    </location>
    <ligand>
        <name>Zn(2+)</name>
        <dbReference type="ChEBI" id="CHEBI:29105"/>
    </ligand>
</feature>
<dbReference type="PANTHER" id="PTHR38461:SF1">
    <property type="entry name" value="4-DEOXY-L-THREO-5-HEXOSULOSE-URONATE KETOL-ISOMERASE"/>
    <property type="match status" value="1"/>
</dbReference>
<dbReference type="GO" id="GO:0008270">
    <property type="term" value="F:zinc ion binding"/>
    <property type="evidence" value="ECO:0007669"/>
    <property type="project" value="UniProtKB-UniRule"/>
</dbReference>
<dbReference type="AlphaFoldDB" id="A0A1H3CIL8"/>
<dbReference type="GO" id="GO:0045490">
    <property type="term" value="P:pectin catabolic process"/>
    <property type="evidence" value="ECO:0007669"/>
    <property type="project" value="UniProtKB-UniRule"/>
</dbReference>
<dbReference type="STRING" id="670155.SAMN04488001_3448"/>
<dbReference type="NCBIfam" id="NF002091">
    <property type="entry name" value="PRK00924.1"/>
    <property type="match status" value="1"/>
</dbReference>
<keyword evidence="5 7" id="KW-0862">Zinc</keyword>
<feature type="binding site" evidence="7">
    <location>
        <position position="199"/>
    </location>
    <ligand>
        <name>Zn(2+)</name>
        <dbReference type="ChEBI" id="CHEBI:29105"/>
    </ligand>
</feature>
<dbReference type="RefSeq" id="WP_089948299.1">
    <property type="nucleotide sequence ID" value="NZ_FNOI01000009.1"/>
</dbReference>
<dbReference type="Gene3D" id="2.60.120.520">
    <property type="entry name" value="pectin degrading enzyme 5-keto 4- deoxyuronate isomerase, domain 1"/>
    <property type="match status" value="1"/>
</dbReference>
<dbReference type="HAMAP" id="MF_00687">
    <property type="entry name" value="KduI"/>
    <property type="match status" value="1"/>
</dbReference>
<organism evidence="8 9">
    <name type="scientific">Litoreibacter albidus</name>
    <dbReference type="NCBI Taxonomy" id="670155"/>
    <lineage>
        <taxon>Bacteria</taxon>
        <taxon>Pseudomonadati</taxon>
        <taxon>Pseudomonadota</taxon>
        <taxon>Alphaproteobacteria</taxon>
        <taxon>Rhodobacterales</taxon>
        <taxon>Roseobacteraceae</taxon>
        <taxon>Litoreibacter</taxon>
    </lineage>
</organism>
<dbReference type="UniPathway" id="UPA00545">
    <property type="reaction ID" value="UER00826"/>
</dbReference>
<comment type="catalytic activity">
    <reaction evidence="1 7">
        <text>5-dehydro-4-deoxy-D-glucuronate = 3-deoxy-D-glycero-2,5-hexodiulosonate</text>
        <dbReference type="Rhea" id="RHEA:23896"/>
        <dbReference type="ChEBI" id="CHEBI:17117"/>
        <dbReference type="ChEBI" id="CHEBI:29071"/>
        <dbReference type="EC" id="5.3.1.17"/>
    </reaction>
</comment>
<evidence type="ECO:0000256" key="2">
    <source>
        <dbReference type="ARBA" id="ARBA00005148"/>
    </source>
</evidence>
<evidence type="ECO:0000256" key="5">
    <source>
        <dbReference type="ARBA" id="ARBA00022833"/>
    </source>
</evidence>